<comment type="pathway">
    <text evidence="2 9">Polyol metabolism; (R,R)-butane-2,3-diol biosynthesis; (R,R)-butane-2,3-diol from pyruvate: step 2/3.</text>
</comment>
<evidence type="ECO:0000256" key="1">
    <source>
        <dbReference type="ARBA" id="ARBA00001784"/>
    </source>
</evidence>
<dbReference type="CDD" id="cd17299">
    <property type="entry name" value="acetolactate_decarboxylase"/>
    <property type="match status" value="1"/>
</dbReference>
<evidence type="ECO:0000256" key="5">
    <source>
        <dbReference type="ARBA" id="ARBA00020164"/>
    </source>
</evidence>
<dbReference type="GO" id="GO:0047605">
    <property type="term" value="F:acetolactate decarboxylase activity"/>
    <property type="evidence" value="ECO:0007669"/>
    <property type="project" value="UniProtKB-UniRule"/>
</dbReference>
<dbReference type="Proteomes" id="UP000051450">
    <property type="component" value="Unassembled WGS sequence"/>
</dbReference>
<evidence type="ECO:0000256" key="6">
    <source>
        <dbReference type="ARBA" id="ARBA00022793"/>
    </source>
</evidence>
<gene>
    <name evidence="10" type="ORF">FC66_GL000533</name>
</gene>
<sequence length="237" mass="26166">MHETNKIYQHGTLATLIEGLYEGTLSVGELLKHGDYGIGTVGDLDGEMIAMDGKAFQITSEGQVNQLTDDVLVPFATVHFHQPDVSIQFENVAGSILEEQLLELYPYQNLFFGIVIKGTFSKMSTRSVAKQSKPYPTLTAVTAEQSEFSAEHIDGTIVGYFTPKLFQGIGAAGFHLHFLSDEMDMGGHILDYHLENGMVSLQPFSSLEQHFPIENDAFLKSNVNVAKLHDEIKLAEN</sequence>
<keyword evidence="7 9" id="KW-0005">Acetoin biosynthesis</keyword>
<keyword evidence="6 9" id="KW-0210">Decarboxylase</keyword>
<dbReference type="Pfam" id="PF03306">
    <property type="entry name" value="AAL_decarboxy"/>
    <property type="match status" value="1"/>
</dbReference>
<dbReference type="OrthoDB" id="8612680at2"/>
<evidence type="ECO:0000256" key="9">
    <source>
        <dbReference type="PIRNR" id="PIRNR001332"/>
    </source>
</evidence>
<keyword evidence="11" id="KW-1185">Reference proteome</keyword>
<dbReference type="InterPro" id="IPR005128">
    <property type="entry name" value="Acetolactate_a_deCO2ase"/>
</dbReference>
<evidence type="ECO:0000256" key="8">
    <source>
        <dbReference type="ARBA" id="ARBA00023239"/>
    </source>
</evidence>
<comment type="caution">
    <text evidence="10">The sequence shown here is derived from an EMBL/GenBank/DDBJ whole genome shotgun (WGS) entry which is preliminary data.</text>
</comment>
<dbReference type="EC" id="4.1.1.5" evidence="4 9"/>
<evidence type="ECO:0000256" key="7">
    <source>
        <dbReference type="ARBA" id="ARBA00023061"/>
    </source>
</evidence>
<dbReference type="PANTHER" id="PTHR35524">
    <property type="entry name" value="ALPHA-ACETOLACTATE DECARBOXYLASE"/>
    <property type="match status" value="1"/>
</dbReference>
<organism evidence="10 11">
    <name type="scientific">Dellaglioa algida DSM 15638</name>
    <dbReference type="NCBI Taxonomy" id="1423719"/>
    <lineage>
        <taxon>Bacteria</taxon>
        <taxon>Bacillati</taxon>
        <taxon>Bacillota</taxon>
        <taxon>Bacilli</taxon>
        <taxon>Lactobacillales</taxon>
        <taxon>Lactobacillaceae</taxon>
        <taxon>Dellaglioa</taxon>
    </lineage>
</organism>
<evidence type="ECO:0000313" key="11">
    <source>
        <dbReference type="Proteomes" id="UP000051450"/>
    </source>
</evidence>
<evidence type="ECO:0000313" key="10">
    <source>
        <dbReference type="EMBL" id="KRK45096.1"/>
    </source>
</evidence>
<protein>
    <recommendedName>
        <fullName evidence="5 9">Alpha-acetolactate decarboxylase</fullName>
        <ecNumber evidence="4 9">4.1.1.5</ecNumber>
    </recommendedName>
</protein>
<dbReference type="Gene3D" id="3.30.1330.80">
    <property type="entry name" value="Hypothetical protein, similar to alpha- acetolactate decarboxylase, domain 2"/>
    <property type="match status" value="2"/>
</dbReference>
<dbReference type="STRING" id="1423719.FC66_GL000533"/>
<proteinExistence type="inferred from homology"/>
<evidence type="ECO:0000256" key="3">
    <source>
        <dbReference type="ARBA" id="ARBA00007106"/>
    </source>
</evidence>
<dbReference type="UniPathway" id="UPA00626">
    <property type="reaction ID" value="UER00678"/>
</dbReference>
<keyword evidence="8 9" id="KW-0456">Lyase</keyword>
<comment type="catalytic activity">
    <reaction evidence="1 9">
        <text>(2S)-2-acetolactate + H(+) = (R)-acetoin + CO2</text>
        <dbReference type="Rhea" id="RHEA:21580"/>
        <dbReference type="ChEBI" id="CHEBI:15378"/>
        <dbReference type="ChEBI" id="CHEBI:15686"/>
        <dbReference type="ChEBI" id="CHEBI:16526"/>
        <dbReference type="ChEBI" id="CHEBI:58476"/>
        <dbReference type="EC" id="4.1.1.5"/>
    </reaction>
</comment>
<dbReference type="NCBIfam" id="TIGR01252">
    <property type="entry name" value="acetolac_decarb"/>
    <property type="match status" value="1"/>
</dbReference>
<reference evidence="10 11" key="1">
    <citation type="journal article" date="2015" name="Genome Announc.">
        <title>Expanding the biotechnology potential of lactobacilli through comparative genomics of 213 strains and associated genera.</title>
        <authorList>
            <person name="Sun Z."/>
            <person name="Harris H.M."/>
            <person name="McCann A."/>
            <person name="Guo C."/>
            <person name="Argimon S."/>
            <person name="Zhang W."/>
            <person name="Yang X."/>
            <person name="Jeffery I.B."/>
            <person name="Cooney J.C."/>
            <person name="Kagawa T.F."/>
            <person name="Liu W."/>
            <person name="Song Y."/>
            <person name="Salvetti E."/>
            <person name="Wrobel A."/>
            <person name="Rasinkangas P."/>
            <person name="Parkhill J."/>
            <person name="Rea M.C."/>
            <person name="O'Sullivan O."/>
            <person name="Ritari J."/>
            <person name="Douillard F.P."/>
            <person name="Paul Ross R."/>
            <person name="Yang R."/>
            <person name="Briner A.E."/>
            <person name="Felis G.E."/>
            <person name="de Vos W.M."/>
            <person name="Barrangou R."/>
            <person name="Klaenhammer T.R."/>
            <person name="Caufield P.W."/>
            <person name="Cui Y."/>
            <person name="Zhang H."/>
            <person name="O'Toole P.W."/>
        </authorList>
    </citation>
    <scope>NUCLEOTIDE SEQUENCE [LARGE SCALE GENOMIC DNA]</scope>
    <source>
        <strain evidence="10 11">DSM 15638</strain>
    </source>
</reference>
<dbReference type="PANTHER" id="PTHR35524:SF1">
    <property type="entry name" value="ALPHA-ACETOLACTATE DECARBOXYLASE"/>
    <property type="match status" value="1"/>
</dbReference>
<name>A0A0R1HGQ3_9LACO</name>
<comment type="similarity">
    <text evidence="3 9">Belongs to the alpha-acetolactate decarboxylase family.</text>
</comment>
<dbReference type="PIRSF" id="PIRSF001332">
    <property type="entry name" value="Acetolac_decarb"/>
    <property type="match status" value="1"/>
</dbReference>
<dbReference type="PATRIC" id="fig|1423719.4.peg.541"/>
<dbReference type="SUPFAM" id="SSF117856">
    <property type="entry name" value="AF0104/ALDC/Ptd012-like"/>
    <property type="match status" value="1"/>
</dbReference>
<dbReference type="AlphaFoldDB" id="A0A0R1HGQ3"/>
<evidence type="ECO:0000256" key="2">
    <source>
        <dbReference type="ARBA" id="ARBA00005170"/>
    </source>
</evidence>
<accession>A0A0R1HGQ3</accession>
<dbReference type="GO" id="GO:0045151">
    <property type="term" value="P:acetoin biosynthetic process"/>
    <property type="evidence" value="ECO:0007669"/>
    <property type="project" value="UniProtKB-UniRule"/>
</dbReference>
<dbReference type="RefSeq" id="WP_057974791.1">
    <property type="nucleotide sequence ID" value="NZ_AZDI01000016.1"/>
</dbReference>
<evidence type="ECO:0000256" key="4">
    <source>
        <dbReference type="ARBA" id="ARBA00013204"/>
    </source>
</evidence>
<dbReference type="EMBL" id="AZDI01000016">
    <property type="protein sequence ID" value="KRK45096.1"/>
    <property type="molecule type" value="Genomic_DNA"/>
</dbReference>